<dbReference type="PANTHER" id="PTHR11362">
    <property type="entry name" value="PHOSPHATIDYLETHANOLAMINE-BINDING PROTEIN"/>
    <property type="match status" value="1"/>
</dbReference>
<dbReference type="InterPro" id="IPR036610">
    <property type="entry name" value="PEBP-like_sf"/>
</dbReference>
<evidence type="ECO:0000313" key="2">
    <source>
        <dbReference type="Proteomes" id="UP000054107"/>
    </source>
</evidence>
<keyword evidence="2" id="KW-1185">Reference proteome</keyword>
<dbReference type="Gene3D" id="3.90.280.10">
    <property type="entry name" value="PEBP-like"/>
    <property type="match status" value="1"/>
</dbReference>
<gene>
    <name evidence="1" type="primary">PARPA_06424.1 scaffold 22511</name>
</gene>
<dbReference type="STRING" id="35722.A0A0B7NAX7"/>
<accession>A0A0B7NAX7</accession>
<sequence length="189" mass="21556">MTIITAESVIADSLEKAGLIPDVIPRAVSWSTLLRVSYQDSTKDVELGLDMSPQEASEMPNVFFVPPDQSAFYTLVMVHDITDPDAPSVQNKEFGPWRHWVVTNISGSDVSDSVKEVENQHTPYIGPGPGKNSGSHRYTFLLYKQLRGKQEFRAMEHQQREQRRKFDIRLFESQNELELISINFFHCPT</sequence>
<organism evidence="1 2">
    <name type="scientific">Parasitella parasitica</name>
    <dbReference type="NCBI Taxonomy" id="35722"/>
    <lineage>
        <taxon>Eukaryota</taxon>
        <taxon>Fungi</taxon>
        <taxon>Fungi incertae sedis</taxon>
        <taxon>Mucoromycota</taxon>
        <taxon>Mucoromycotina</taxon>
        <taxon>Mucoromycetes</taxon>
        <taxon>Mucorales</taxon>
        <taxon>Mucorineae</taxon>
        <taxon>Mucoraceae</taxon>
        <taxon>Parasitella</taxon>
    </lineage>
</organism>
<dbReference type="CDD" id="cd00866">
    <property type="entry name" value="PEBP_euk"/>
    <property type="match status" value="1"/>
</dbReference>
<protein>
    <recommendedName>
        <fullName evidence="3">Phosphatidylethanolamine-binding protein</fullName>
    </recommendedName>
</protein>
<evidence type="ECO:0008006" key="3">
    <source>
        <dbReference type="Google" id="ProtNLM"/>
    </source>
</evidence>
<dbReference type="PROSITE" id="PS50007">
    <property type="entry name" value="PIPLC_X_DOMAIN"/>
    <property type="match status" value="1"/>
</dbReference>
<dbReference type="InterPro" id="IPR035810">
    <property type="entry name" value="PEBP_euk"/>
</dbReference>
<dbReference type="OrthoDB" id="2506647at2759"/>
<dbReference type="SUPFAM" id="SSF49777">
    <property type="entry name" value="PEBP-like"/>
    <property type="match status" value="1"/>
</dbReference>
<reference evidence="1 2" key="1">
    <citation type="submission" date="2014-09" db="EMBL/GenBank/DDBJ databases">
        <authorList>
            <person name="Ellenberger Sabrina"/>
        </authorList>
    </citation>
    <scope>NUCLEOTIDE SEQUENCE [LARGE SCALE GENOMIC DNA]</scope>
    <source>
        <strain evidence="1 2">CBS 412.66</strain>
    </source>
</reference>
<name>A0A0B7NAX7_9FUNG</name>
<evidence type="ECO:0000313" key="1">
    <source>
        <dbReference type="EMBL" id="CEP12460.1"/>
    </source>
</evidence>
<proteinExistence type="predicted"/>
<dbReference type="PANTHER" id="PTHR11362:SF82">
    <property type="entry name" value="PHOSPHATIDYLETHANOLAMINE-BINDING PROTEIN 4"/>
    <property type="match status" value="1"/>
</dbReference>
<dbReference type="AlphaFoldDB" id="A0A0B7NAX7"/>
<dbReference type="Pfam" id="PF01161">
    <property type="entry name" value="PBP"/>
    <property type="match status" value="1"/>
</dbReference>
<dbReference type="EMBL" id="LN727963">
    <property type="protein sequence ID" value="CEP12460.1"/>
    <property type="molecule type" value="Genomic_DNA"/>
</dbReference>
<dbReference type="Proteomes" id="UP000054107">
    <property type="component" value="Unassembled WGS sequence"/>
</dbReference>
<dbReference type="InterPro" id="IPR008914">
    <property type="entry name" value="PEBP"/>
</dbReference>